<keyword evidence="4" id="KW-0175">Coiled coil</keyword>
<dbReference type="OMA" id="NDCNIAI"/>
<dbReference type="InterPro" id="IPR043441">
    <property type="entry name" value="Tjap1/BEGAIN"/>
</dbReference>
<dbReference type="OrthoDB" id="10068192at2759"/>
<reference evidence="5" key="1">
    <citation type="submission" date="2015-07" db="EMBL/GenBank/DDBJ databases">
        <title>MeaNS - Measles Nucleotide Surveillance Program.</title>
        <authorList>
            <person name="Tran T."/>
            <person name="Druce J."/>
        </authorList>
    </citation>
    <scope>NUCLEOTIDE SEQUENCE</scope>
    <source>
        <strain evidence="5">UCB-OBI-ISO-001</strain>
        <tissue evidence="5">Gonad</tissue>
    </source>
</reference>
<proteinExistence type="predicted"/>
<protein>
    <recommendedName>
        <fullName evidence="6">Tight junction-associated protein 1</fullName>
    </recommendedName>
</protein>
<evidence type="ECO:0008006" key="6">
    <source>
        <dbReference type="Google" id="ProtNLM"/>
    </source>
</evidence>
<dbReference type="STRING" id="37653.A0A0L8HV11"/>
<organism evidence="5">
    <name type="scientific">Octopus bimaculoides</name>
    <name type="common">California two-spotted octopus</name>
    <dbReference type="NCBI Taxonomy" id="37653"/>
    <lineage>
        <taxon>Eukaryota</taxon>
        <taxon>Metazoa</taxon>
        <taxon>Spiralia</taxon>
        <taxon>Lophotrochozoa</taxon>
        <taxon>Mollusca</taxon>
        <taxon>Cephalopoda</taxon>
        <taxon>Coleoidea</taxon>
        <taxon>Octopodiformes</taxon>
        <taxon>Octopoda</taxon>
        <taxon>Incirrata</taxon>
        <taxon>Octopodidae</taxon>
        <taxon>Octopus</taxon>
    </lineage>
</organism>
<dbReference type="AlphaFoldDB" id="A0A0L8HV11"/>
<dbReference type="EMBL" id="KQ417239">
    <property type="protein sequence ID" value="KOF93047.1"/>
    <property type="molecule type" value="Genomic_DNA"/>
</dbReference>
<evidence type="ECO:0000256" key="1">
    <source>
        <dbReference type="ARBA" id="ARBA00004170"/>
    </source>
</evidence>
<dbReference type="GO" id="GO:0016020">
    <property type="term" value="C:membrane"/>
    <property type="evidence" value="ECO:0007669"/>
    <property type="project" value="UniProtKB-SubCell"/>
</dbReference>
<dbReference type="EMBL" id="KQ417239">
    <property type="protein sequence ID" value="KOF93046.1"/>
    <property type="molecule type" value="Genomic_DNA"/>
</dbReference>
<name>A0A0L8HV11_OCTBM</name>
<comment type="subcellular location">
    <subcellularLocation>
        <location evidence="1">Membrane</location>
        <topology evidence="1">Peripheral membrane protein</topology>
    </subcellularLocation>
</comment>
<keyword evidence="2" id="KW-0597">Phosphoprotein</keyword>
<feature type="coiled-coil region" evidence="4">
    <location>
        <begin position="69"/>
        <end position="163"/>
    </location>
</feature>
<sequence>MFRQLLPPTRPHVFIPKMSGICKECGCSCNTCFNNNSLDLHQQIEELQSSLIRNNKHIHYKEEEHLLSKQASEYEVFKLKEEISRLRDRYDRLLESHKRLQKQNHNLEDKLLKVVNKFEAEKTNIQKEHAAVTSKLVDTQVTISELEEENDRYRKDCNLAVQLLQCKPSSFIAHKLNSLPPDLQERVKCHMTQEELINMEEPPMTKETKLIRIPMQTFPPTAMVYSINNSNEDQLNDKQNSNTETVPMTLIAQVLSHPEPTRKPRRTYICFQCRRNVVLIDREVQISLNKDCTISNIKVHKSK</sequence>
<evidence type="ECO:0000256" key="2">
    <source>
        <dbReference type="ARBA" id="ARBA00022553"/>
    </source>
</evidence>
<accession>A0A0L8HV11</accession>
<dbReference type="KEGG" id="obi:106868413"/>
<dbReference type="PANTHER" id="PTHR28664">
    <property type="entry name" value="TIGHT JUNCTION-ASSOCIATED PROTEIN 1"/>
    <property type="match status" value="1"/>
</dbReference>
<gene>
    <name evidence="5" type="ORF">OCBIM_22005301mg</name>
</gene>
<evidence type="ECO:0000313" key="5">
    <source>
        <dbReference type="EMBL" id="KOF93046.1"/>
    </source>
</evidence>
<keyword evidence="3" id="KW-0472">Membrane</keyword>
<evidence type="ECO:0000256" key="3">
    <source>
        <dbReference type="ARBA" id="ARBA00023136"/>
    </source>
</evidence>
<dbReference type="PANTHER" id="PTHR28664:SF4">
    <property type="entry name" value="TIGHT JUNCTION-ASSOCIATED PROTEIN 1"/>
    <property type="match status" value="1"/>
</dbReference>
<evidence type="ECO:0000256" key="4">
    <source>
        <dbReference type="SAM" id="Coils"/>
    </source>
</evidence>